<dbReference type="CDD" id="cd10147">
    <property type="entry name" value="Wzt_C-like"/>
    <property type="match status" value="1"/>
</dbReference>
<dbReference type="InterPro" id="IPR027417">
    <property type="entry name" value="P-loop_NTPase"/>
</dbReference>
<evidence type="ECO:0000259" key="5">
    <source>
        <dbReference type="PROSITE" id="PS50893"/>
    </source>
</evidence>
<dbReference type="PANTHER" id="PTHR46743:SF2">
    <property type="entry name" value="TEICHOIC ACIDS EXPORT ATP-BINDING PROTEIN TAGH"/>
    <property type="match status" value="1"/>
</dbReference>
<dbReference type="InterPro" id="IPR003439">
    <property type="entry name" value="ABC_transporter-like_ATP-bd"/>
</dbReference>
<dbReference type="Gene3D" id="2.70.50.60">
    <property type="entry name" value="abc- transporter (atp binding component) like domain"/>
    <property type="match status" value="1"/>
</dbReference>
<dbReference type="Gene3D" id="3.40.50.300">
    <property type="entry name" value="P-loop containing nucleotide triphosphate hydrolases"/>
    <property type="match status" value="1"/>
</dbReference>
<comment type="caution">
    <text evidence="6">The sequence shown here is derived from an EMBL/GenBank/DDBJ whole genome shotgun (WGS) entry which is preliminary data.</text>
</comment>
<dbReference type="EMBL" id="CAKLPX010000003">
    <property type="protein sequence ID" value="CAH0992278.1"/>
    <property type="molecule type" value="Genomic_DNA"/>
</dbReference>
<evidence type="ECO:0000313" key="6">
    <source>
        <dbReference type="EMBL" id="CAH0992278.1"/>
    </source>
</evidence>
<dbReference type="Pfam" id="PF00005">
    <property type="entry name" value="ABC_tran"/>
    <property type="match status" value="1"/>
</dbReference>
<dbReference type="SMART" id="SM00382">
    <property type="entry name" value="AAA"/>
    <property type="match status" value="1"/>
</dbReference>
<keyword evidence="7" id="KW-1185">Reference proteome</keyword>
<proteinExistence type="inferred from homology"/>
<keyword evidence="3" id="KW-0547">Nucleotide-binding</keyword>
<comment type="similarity">
    <text evidence="1">Belongs to the ABC transporter superfamily.</text>
</comment>
<keyword evidence="2" id="KW-0813">Transport</keyword>
<dbReference type="InterPro" id="IPR029439">
    <property type="entry name" value="Wzt_C"/>
</dbReference>
<dbReference type="InterPro" id="IPR015860">
    <property type="entry name" value="ABC_transpr_TagH-like"/>
</dbReference>
<dbReference type="InterPro" id="IPR003593">
    <property type="entry name" value="AAA+_ATPase"/>
</dbReference>
<evidence type="ECO:0000256" key="2">
    <source>
        <dbReference type="ARBA" id="ARBA00022448"/>
    </source>
</evidence>
<reference evidence="6" key="1">
    <citation type="submission" date="2021-12" db="EMBL/GenBank/DDBJ databases">
        <authorList>
            <person name="Rodrigo-Torres L."/>
            <person name="Arahal R. D."/>
            <person name="Lucena T."/>
        </authorList>
    </citation>
    <scope>NUCLEOTIDE SEQUENCE</scope>
    <source>
        <strain evidence="6">CECT 8267</strain>
    </source>
</reference>
<dbReference type="CDD" id="cd03220">
    <property type="entry name" value="ABC_KpsT_Wzt"/>
    <property type="match status" value="1"/>
</dbReference>
<evidence type="ECO:0000313" key="7">
    <source>
        <dbReference type="Proteomes" id="UP000838100"/>
    </source>
</evidence>
<name>A0ABM9AGE4_9GAMM</name>
<evidence type="ECO:0000256" key="4">
    <source>
        <dbReference type="ARBA" id="ARBA00022840"/>
    </source>
</evidence>
<dbReference type="SUPFAM" id="SSF52540">
    <property type="entry name" value="P-loop containing nucleoside triphosphate hydrolases"/>
    <property type="match status" value="1"/>
</dbReference>
<dbReference type="RefSeq" id="WP_237444973.1">
    <property type="nucleotide sequence ID" value="NZ_CAKLPX010000003.1"/>
</dbReference>
<protein>
    <submittedName>
        <fullName evidence="6">Vitamin B12 import ATP-binding protein BtuD</fullName>
    </submittedName>
</protein>
<gene>
    <name evidence="6" type="primary">btuD_5</name>
    <name evidence="6" type="ORF">SIN8267_02397</name>
</gene>
<dbReference type="PANTHER" id="PTHR46743">
    <property type="entry name" value="TEICHOIC ACIDS EXPORT ATP-BINDING PROTEIN TAGH"/>
    <property type="match status" value="1"/>
</dbReference>
<dbReference type="PROSITE" id="PS00211">
    <property type="entry name" value="ABC_TRANSPORTER_1"/>
    <property type="match status" value="1"/>
</dbReference>
<evidence type="ECO:0000256" key="1">
    <source>
        <dbReference type="ARBA" id="ARBA00005417"/>
    </source>
</evidence>
<feature type="domain" description="ABC transporter" evidence="5">
    <location>
        <begin position="23"/>
        <end position="245"/>
    </location>
</feature>
<accession>A0ABM9AGE4</accession>
<dbReference type="GO" id="GO:0005524">
    <property type="term" value="F:ATP binding"/>
    <property type="evidence" value="ECO:0007669"/>
    <property type="project" value="UniProtKB-KW"/>
</dbReference>
<dbReference type="InterPro" id="IPR017871">
    <property type="entry name" value="ABC_transporter-like_CS"/>
</dbReference>
<evidence type="ECO:0000256" key="3">
    <source>
        <dbReference type="ARBA" id="ARBA00022741"/>
    </source>
</evidence>
<organism evidence="6 7">
    <name type="scientific">Sinobacterium norvegicum</name>
    <dbReference type="NCBI Taxonomy" id="1641715"/>
    <lineage>
        <taxon>Bacteria</taxon>
        <taxon>Pseudomonadati</taxon>
        <taxon>Pseudomonadota</taxon>
        <taxon>Gammaproteobacteria</taxon>
        <taxon>Cellvibrionales</taxon>
        <taxon>Spongiibacteraceae</taxon>
        <taxon>Sinobacterium</taxon>
    </lineage>
</organism>
<dbReference type="Pfam" id="PF14524">
    <property type="entry name" value="Wzt_C"/>
    <property type="match status" value="1"/>
</dbReference>
<keyword evidence="4 6" id="KW-0067">ATP-binding</keyword>
<dbReference type="PROSITE" id="PS50893">
    <property type="entry name" value="ABC_TRANSPORTER_2"/>
    <property type="match status" value="1"/>
</dbReference>
<dbReference type="InterPro" id="IPR050683">
    <property type="entry name" value="Bact_Polysacc_Export_ATP-bd"/>
</dbReference>
<dbReference type="Proteomes" id="UP000838100">
    <property type="component" value="Unassembled WGS sequence"/>
</dbReference>
<sequence>MGSITVKNLGKAYKRYATPWSRLREWLFFWAPPRHQASWVLRGVSFEIGAGEAIGIAGVNGAGKSTLLKLITGTTVASEGSVEVEGRVAALLELGMGFHPDFTGRQNAFMAGQLLGLSMQEIAKLMPHIEEFAEIGRYIDDPVRTYSSGMQVRLAFSVATALRPDILIVDEALSVGDAYFQHKSFARIREFREAGTTLLIVSHDRTAIQSICDRAILLHNGGVEKSGFPEEVMDYYHALMSEREGELIKQKILQDGSVQTTSGSGEVSLQSIELLDQSGIAKSLIEVCEPVNLKLKIIINETVSSLVVGFMIKDSLGQTVYGINTGRLDKLEKDLQAGEELDVSFLFDGNFGMGNYSISIALTRSDSHLDKTFEWRDRAMVFSVVNTNKEQFVGLAWMDVEASIRRLQHNVERIGVRDE</sequence>